<reference evidence="10" key="1">
    <citation type="submission" date="2020-09" db="EMBL/GenBank/DDBJ databases">
        <title>Draft Genome Sequence of Paenibacillus sp. WST5.</title>
        <authorList>
            <person name="Bao Z."/>
        </authorList>
    </citation>
    <scope>NUCLEOTIDE SEQUENCE</scope>
    <source>
        <strain evidence="10">WST5</strain>
    </source>
</reference>
<evidence type="ECO:0000256" key="1">
    <source>
        <dbReference type="ARBA" id="ARBA00004651"/>
    </source>
</evidence>
<feature type="transmembrane region" description="Helical" evidence="8">
    <location>
        <begin position="211"/>
        <end position="229"/>
    </location>
</feature>
<dbReference type="EMBL" id="JACVVD010000004">
    <property type="protein sequence ID" value="MBD0381326.1"/>
    <property type="molecule type" value="Genomic_DNA"/>
</dbReference>
<organism evidence="10 11">
    <name type="scientific">Paenibacillus sedimenti</name>
    <dbReference type="NCBI Taxonomy" id="2770274"/>
    <lineage>
        <taxon>Bacteria</taxon>
        <taxon>Bacillati</taxon>
        <taxon>Bacillota</taxon>
        <taxon>Bacilli</taxon>
        <taxon>Bacillales</taxon>
        <taxon>Paenibacillaceae</taxon>
        <taxon>Paenibacillus</taxon>
    </lineage>
</organism>
<keyword evidence="3" id="KW-0813">Transport</keyword>
<dbReference type="PANTHER" id="PTHR43470">
    <property type="entry name" value="PHOSPHATE TRANSPORT SYSTEM PERMEASE PROTEIN PSTA-RELATED"/>
    <property type="match status" value="1"/>
</dbReference>
<dbReference type="PANTHER" id="PTHR43470:SF5">
    <property type="entry name" value="PHOSPHATE TRANSPORT SYSTEM PERMEASE PROTEIN PSTA"/>
    <property type="match status" value="1"/>
</dbReference>
<dbReference type="GO" id="GO:0005315">
    <property type="term" value="F:phosphate transmembrane transporter activity"/>
    <property type="evidence" value="ECO:0007669"/>
    <property type="project" value="InterPro"/>
</dbReference>
<evidence type="ECO:0000256" key="6">
    <source>
        <dbReference type="ARBA" id="ARBA00022989"/>
    </source>
</evidence>
<dbReference type="RefSeq" id="WP_188175115.1">
    <property type="nucleotide sequence ID" value="NZ_JACVVD010000004.1"/>
</dbReference>
<feature type="transmembrane region" description="Helical" evidence="8">
    <location>
        <begin position="117"/>
        <end position="137"/>
    </location>
</feature>
<dbReference type="PROSITE" id="PS50928">
    <property type="entry name" value="ABC_TM1"/>
    <property type="match status" value="1"/>
</dbReference>
<dbReference type="Gene3D" id="1.10.3720.10">
    <property type="entry name" value="MetI-like"/>
    <property type="match status" value="1"/>
</dbReference>
<sequence length="289" mass="31751">MATTTELQHVNKRKRKNKFYHSLFYTSTCFGVVALALLLIQVIVQGGSWLSWDFLTNFSSRIPENSGIKAALVGTLWLMLITAPLTFIIGVSTAIYLEEYAKDTRLSRIIQTNIANLAGVPSIVYGLLGLTVFVRLLALERSILSGALTMTLLVLPIIIVSSQEAIKTVPQSLRNASYALGSNRWQTIVRVVLPSALPGIMTGSILSLSRAIGETAPLIVIGAVSYVAFLPKSPMDTFTVMPIQIYNWASQPQAEFSYVAAAGIIVLLVMLLSMNAFAIYLRNKYQRKF</sequence>
<dbReference type="SUPFAM" id="SSF161098">
    <property type="entry name" value="MetI-like"/>
    <property type="match status" value="1"/>
</dbReference>
<evidence type="ECO:0000313" key="11">
    <source>
        <dbReference type="Proteomes" id="UP000650466"/>
    </source>
</evidence>
<dbReference type="Proteomes" id="UP000650466">
    <property type="component" value="Unassembled WGS sequence"/>
</dbReference>
<feature type="transmembrane region" description="Helical" evidence="8">
    <location>
        <begin position="256"/>
        <end position="281"/>
    </location>
</feature>
<keyword evidence="4 8" id="KW-1003">Cell membrane</keyword>
<keyword evidence="7 8" id="KW-0472">Membrane</keyword>
<proteinExistence type="inferred from homology"/>
<evidence type="ECO:0000256" key="3">
    <source>
        <dbReference type="ARBA" id="ARBA00022448"/>
    </source>
</evidence>
<name>A0A926QJ40_9BACL</name>
<evidence type="ECO:0000256" key="4">
    <source>
        <dbReference type="ARBA" id="ARBA00022475"/>
    </source>
</evidence>
<comment type="caution">
    <text evidence="10">The sequence shown here is derived from an EMBL/GenBank/DDBJ whole genome shotgun (WGS) entry which is preliminary data.</text>
</comment>
<dbReference type="GO" id="GO:0005886">
    <property type="term" value="C:plasma membrane"/>
    <property type="evidence" value="ECO:0007669"/>
    <property type="project" value="UniProtKB-SubCell"/>
</dbReference>
<dbReference type="InterPro" id="IPR035906">
    <property type="entry name" value="MetI-like_sf"/>
</dbReference>
<evidence type="ECO:0000256" key="5">
    <source>
        <dbReference type="ARBA" id="ARBA00022692"/>
    </source>
</evidence>
<dbReference type="InterPro" id="IPR005672">
    <property type="entry name" value="Phosphate_PstA"/>
</dbReference>
<evidence type="ECO:0000256" key="8">
    <source>
        <dbReference type="RuleBase" id="RU363043"/>
    </source>
</evidence>
<feature type="transmembrane region" description="Helical" evidence="8">
    <location>
        <begin position="143"/>
        <end position="161"/>
    </location>
</feature>
<dbReference type="GO" id="GO:0035435">
    <property type="term" value="P:phosphate ion transmembrane transport"/>
    <property type="evidence" value="ECO:0007669"/>
    <property type="project" value="InterPro"/>
</dbReference>
<keyword evidence="6 8" id="KW-1133">Transmembrane helix</keyword>
<dbReference type="NCBIfam" id="TIGR00974">
    <property type="entry name" value="3a0107s02c"/>
    <property type="match status" value="1"/>
</dbReference>
<dbReference type="AlphaFoldDB" id="A0A926QJ40"/>
<keyword evidence="5 8" id="KW-0812">Transmembrane</keyword>
<evidence type="ECO:0000313" key="10">
    <source>
        <dbReference type="EMBL" id="MBD0381326.1"/>
    </source>
</evidence>
<evidence type="ECO:0000256" key="7">
    <source>
        <dbReference type="ARBA" id="ARBA00023136"/>
    </source>
</evidence>
<dbReference type="Pfam" id="PF00528">
    <property type="entry name" value="BPD_transp_1"/>
    <property type="match status" value="1"/>
</dbReference>
<comment type="similarity">
    <text evidence="2 8">Belongs to the binding-protein-dependent transport system permease family. CysTW subfamily.</text>
</comment>
<feature type="transmembrane region" description="Helical" evidence="8">
    <location>
        <begin position="22"/>
        <end position="44"/>
    </location>
</feature>
<gene>
    <name evidence="10" type="primary">pstA</name>
    <name evidence="10" type="ORF">ICC18_14465</name>
</gene>
<dbReference type="InterPro" id="IPR000515">
    <property type="entry name" value="MetI-like"/>
</dbReference>
<feature type="transmembrane region" description="Helical" evidence="8">
    <location>
        <begin position="76"/>
        <end position="97"/>
    </location>
</feature>
<evidence type="ECO:0000256" key="2">
    <source>
        <dbReference type="ARBA" id="ARBA00007069"/>
    </source>
</evidence>
<comment type="subcellular location">
    <subcellularLocation>
        <location evidence="1 8">Cell membrane</location>
        <topology evidence="1 8">Multi-pass membrane protein</topology>
    </subcellularLocation>
</comment>
<feature type="domain" description="ABC transmembrane type-1" evidence="9">
    <location>
        <begin position="72"/>
        <end position="277"/>
    </location>
</feature>
<evidence type="ECO:0000259" key="9">
    <source>
        <dbReference type="PROSITE" id="PS50928"/>
    </source>
</evidence>
<keyword evidence="11" id="KW-1185">Reference proteome</keyword>
<accession>A0A926QJ40</accession>
<dbReference type="CDD" id="cd06261">
    <property type="entry name" value="TM_PBP2"/>
    <property type="match status" value="1"/>
</dbReference>
<protein>
    <recommendedName>
        <fullName evidence="8">Phosphate transport system permease protein PstA</fullName>
    </recommendedName>
</protein>